<evidence type="ECO:0000259" key="4">
    <source>
        <dbReference type="PROSITE" id="PS50943"/>
    </source>
</evidence>
<keyword evidence="2" id="KW-0238">DNA-binding</keyword>
<dbReference type="PANTHER" id="PTHR36511:SF4">
    <property type="entry name" value="ANTITOXIN MQSA"/>
    <property type="match status" value="1"/>
</dbReference>
<accession>A0ABS5RS09</accession>
<keyword evidence="3" id="KW-0804">Transcription</keyword>
<dbReference type="InterPro" id="IPR052359">
    <property type="entry name" value="HTH-type_reg/antitoxin"/>
</dbReference>
<dbReference type="CDD" id="cd00093">
    <property type="entry name" value="HTH_XRE"/>
    <property type="match status" value="1"/>
</dbReference>
<proteinExistence type="predicted"/>
<dbReference type="InterPro" id="IPR001387">
    <property type="entry name" value="Cro/C1-type_HTH"/>
</dbReference>
<comment type="caution">
    <text evidence="5">The sequence shown here is derived from an EMBL/GenBank/DDBJ whole genome shotgun (WGS) entry which is preliminary data.</text>
</comment>
<evidence type="ECO:0000256" key="2">
    <source>
        <dbReference type="ARBA" id="ARBA00023125"/>
    </source>
</evidence>
<dbReference type="InterPro" id="IPR010982">
    <property type="entry name" value="Lambda_DNA-bd_dom_sf"/>
</dbReference>
<gene>
    <name evidence="5" type="ORF">JYU29_03930</name>
</gene>
<dbReference type="SUPFAM" id="SSF47413">
    <property type="entry name" value="lambda repressor-like DNA-binding domains"/>
    <property type="match status" value="1"/>
</dbReference>
<dbReference type="RefSeq" id="WP_213983432.1">
    <property type="nucleotide sequence ID" value="NZ_JAFMNX010000001.1"/>
</dbReference>
<keyword evidence="1" id="KW-0805">Transcription regulation</keyword>
<evidence type="ECO:0000256" key="1">
    <source>
        <dbReference type="ARBA" id="ARBA00023015"/>
    </source>
</evidence>
<evidence type="ECO:0000313" key="5">
    <source>
        <dbReference type="EMBL" id="MBS9719833.1"/>
    </source>
</evidence>
<evidence type="ECO:0000256" key="3">
    <source>
        <dbReference type="ARBA" id="ARBA00023163"/>
    </source>
</evidence>
<sequence>MTKAGDEIIAGALEALAHMRGEHVPGLVVHHIETNDVEPKIVRKKLKLTQTQMALALGTSTSGYRKWEQGQRVPSGAARTLLRVMNQEPEAVLRVLNEPVVVSHRIAAE</sequence>
<feature type="domain" description="HTH cro/C1-type" evidence="4">
    <location>
        <begin position="40"/>
        <end position="92"/>
    </location>
</feature>
<keyword evidence="6" id="KW-1185">Reference proteome</keyword>
<organism evidence="5 6">
    <name type="scientific">Tianweitania aestuarii</name>
    <dbReference type="NCBI Taxonomy" id="2814886"/>
    <lineage>
        <taxon>Bacteria</taxon>
        <taxon>Pseudomonadati</taxon>
        <taxon>Pseudomonadota</taxon>
        <taxon>Alphaproteobacteria</taxon>
        <taxon>Hyphomicrobiales</taxon>
        <taxon>Phyllobacteriaceae</taxon>
        <taxon>Tianweitania</taxon>
    </lineage>
</organism>
<dbReference type="EMBL" id="JAFMNX010000001">
    <property type="protein sequence ID" value="MBS9719833.1"/>
    <property type="molecule type" value="Genomic_DNA"/>
</dbReference>
<reference evidence="5 6" key="1">
    <citation type="submission" date="2021-03" db="EMBL/GenBank/DDBJ databases">
        <title>Tianweitania aestuarii sp. nov., isolated from a tidal flat.</title>
        <authorList>
            <person name="Park S."/>
            <person name="Yoon J.-H."/>
        </authorList>
    </citation>
    <scope>NUCLEOTIDE SEQUENCE [LARGE SCALE GENOMIC DNA]</scope>
    <source>
        <strain evidence="5 6">BSSL-BM11</strain>
    </source>
</reference>
<name>A0ABS5RS09_9HYPH</name>
<dbReference type="PANTHER" id="PTHR36511">
    <property type="entry name" value="MERR FAMILY BACTERIAL REGULATORY PROTEIN"/>
    <property type="match status" value="1"/>
</dbReference>
<dbReference type="Proteomes" id="UP001297272">
    <property type="component" value="Unassembled WGS sequence"/>
</dbReference>
<evidence type="ECO:0000313" key="6">
    <source>
        <dbReference type="Proteomes" id="UP001297272"/>
    </source>
</evidence>
<dbReference type="Gene3D" id="1.10.260.40">
    <property type="entry name" value="lambda repressor-like DNA-binding domains"/>
    <property type="match status" value="1"/>
</dbReference>
<dbReference type="Pfam" id="PF01381">
    <property type="entry name" value="HTH_3"/>
    <property type="match status" value="1"/>
</dbReference>
<dbReference type="PROSITE" id="PS50943">
    <property type="entry name" value="HTH_CROC1"/>
    <property type="match status" value="1"/>
</dbReference>
<protein>
    <submittedName>
        <fullName evidence="5">Helix-turn-helix domain-containing protein</fullName>
    </submittedName>
</protein>